<dbReference type="GO" id="GO:0006886">
    <property type="term" value="P:intracellular protein transport"/>
    <property type="evidence" value="ECO:0007669"/>
    <property type="project" value="UniProtKB-UniRule"/>
</dbReference>
<dbReference type="CDD" id="cd15832">
    <property type="entry name" value="SNAP"/>
    <property type="match status" value="1"/>
</dbReference>
<keyword evidence="4" id="KW-0472">Membrane</keyword>
<dbReference type="GO" id="GO:0016192">
    <property type="term" value="P:vesicle-mediated transport"/>
    <property type="evidence" value="ECO:0007669"/>
    <property type="project" value="UniProtKB-KW"/>
</dbReference>
<proteinExistence type="inferred from homology"/>
<dbReference type="AlphaFoldDB" id="A0ABD2K7D1"/>
<dbReference type="InterPro" id="IPR011990">
    <property type="entry name" value="TPR-like_helical_dom_sf"/>
</dbReference>
<keyword evidence="2 4" id="KW-0813">Transport</keyword>
<dbReference type="Pfam" id="PF14938">
    <property type="entry name" value="SNAP"/>
    <property type="match status" value="1"/>
</dbReference>
<evidence type="ECO:0000313" key="6">
    <source>
        <dbReference type="Proteomes" id="UP001620626"/>
    </source>
</evidence>
<evidence type="ECO:0008006" key="7">
    <source>
        <dbReference type="Google" id="ProtNLM"/>
    </source>
</evidence>
<dbReference type="SUPFAM" id="SSF48452">
    <property type="entry name" value="TPR-like"/>
    <property type="match status" value="1"/>
</dbReference>
<keyword evidence="4" id="KW-0931">ER-Golgi transport</keyword>
<dbReference type="Proteomes" id="UP001620626">
    <property type="component" value="Unassembled WGS sequence"/>
</dbReference>
<dbReference type="EMBL" id="JBICBT010000819">
    <property type="protein sequence ID" value="KAL3098807.1"/>
    <property type="molecule type" value="Genomic_DNA"/>
</dbReference>
<dbReference type="PANTHER" id="PTHR13768:SF8">
    <property type="entry name" value="ALPHA-SOLUBLE NSF ATTACHMENT PROTEIN"/>
    <property type="match status" value="1"/>
</dbReference>
<dbReference type="PANTHER" id="PTHR13768">
    <property type="entry name" value="SOLUBLE NSF ATTACHMENT PROTEIN SNAP"/>
    <property type="match status" value="1"/>
</dbReference>
<dbReference type="Gene3D" id="1.25.40.10">
    <property type="entry name" value="Tetratricopeptide repeat domain"/>
    <property type="match status" value="1"/>
</dbReference>
<comment type="subcellular location">
    <subcellularLocation>
        <location evidence="4">Membrane</location>
        <topology evidence="4">Peripheral membrane protein</topology>
    </subcellularLocation>
</comment>
<organism evidence="5 6">
    <name type="scientific">Heterodera trifolii</name>
    <dbReference type="NCBI Taxonomy" id="157864"/>
    <lineage>
        <taxon>Eukaryota</taxon>
        <taxon>Metazoa</taxon>
        <taxon>Ecdysozoa</taxon>
        <taxon>Nematoda</taxon>
        <taxon>Chromadorea</taxon>
        <taxon>Rhabditida</taxon>
        <taxon>Tylenchina</taxon>
        <taxon>Tylenchomorpha</taxon>
        <taxon>Tylenchoidea</taxon>
        <taxon>Heteroderidae</taxon>
        <taxon>Heteroderinae</taxon>
        <taxon>Heterodera</taxon>
    </lineage>
</organism>
<dbReference type="InterPro" id="IPR000744">
    <property type="entry name" value="NSF_attach"/>
</dbReference>
<keyword evidence="3 4" id="KW-0653">Protein transport</keyword>
<comment type="similarity">
    <text evidence="1 4">Belongs to the SNAP family.</text>
</comment>
<comment type="caution">
    <text evidence="5">The sequence shown here is derived from an EMBL/GenBank/DDBJ whole genome shotgun (WGS) entry which is preliminary data.</text>
</comment>
<evidence type="ECO:0000256" key="1">
    <source>
        <dbReference type="ARBA" id="ARBA00010050"/>
    </source>
</evidence>
<evidence type="ECO:0000256" key="4">
    <source>
        <dbReference type="RuleBase" id="RU367013"/>
    </source>
</evidence>
<name>A0ABD2K7D1_9BILA</name>
<sequence>MTDPSEKKAQSMLAEAEKKLQKSSGVLSFLFSGSSTPSDAAELFIKAANHFKLAKNWNGAAGAFLKAAQLYDRDAKHDAAINFGEAGNCFRKVDLQKAVECYQKGADIYLDMGRFNMAAKMHTTMAELYESTLGENEAARSTTVLSIQVCKDKCIEQYQKAADMYKGEEQRSSAAKCLLKVAHYAAELDQYQKAQLTFEEVAIYEADNPMLKYAAKTHFFQALLCSLCIDLLDSQRALKRYEELSNYFADARECQLGKQIMEAMENGDPDGFTEAVQQFDKISRLDQWHVAMLVKVKRRCGDGGDVKNEAGEEEDDLR</sequence>
<comment type="function">
    <text evidence="4">Required for vesicular transport between the endoplasmic reticulum and the Golgi apparatus.</text>
</comment>
<keyword evidence="6" id="KW-1185">Reference proteome</keyword>
<evidence type="ECO:0000256" key="3">
    <source>
        <dbReference type="ARBA" id="ARBA00022927"/>
    </source>
</evidence>
<protein>
    <recommendedName>
        <fullName evidence="7">Alpha-soluble NSF attachment protein</fullName>
    </recommendedName>
</protein>
<reference evidence="5 6" key="1">
    <citation type="submission" date="2024-10" db="EMBL/GenBank/DDBJ databases">
        <authorList>
            <person name="Kim D."/>
        </authorList>
    </citation>
    <scope>NUCLEOTIDE SEQUENCE [LARGE SCALE GENOMIC DNA]</scope>
    <source>
        <strain evidence="5">BH-2024</strain>
    </source>
</reference>
<evidence type="ECO:0000313" key="5">
    <source>
        <dbReference type="EMBL" id="KAL3098807.1"/>
    </source>
</evidence>
<dbReference type="GO" id="GO:0016020">
    <property type="term" value="C:membrane"/>
    <property type="evidence" value="ECO:0007669"/>
    <property type="project" value="UniProtKB-SubCell"/>
</dbReference>
<accession>A0ABD2K7D1</accession>
<gene>
    <name evidence="5" type="ORF">niasHT_024561</name>
</gene>
<evidence type="ECO:0000256" key="2">
    <source>
        <dbReference type="ARBA" id="ARBA00022448"/>
    </source>
</evidence>
<dbReference type="PRINTS" id="PR00448">
    <property type="entry name" value="NSFATTACHMNT"/>
</dbReference>